<evidence type="ECO:0000313" key="2">
    <source>
        <dbReference type="EMBL" id="EGR34663.1"/>
    </source>
</evidence>
<accession>G0QJE2</accession>
<protein>
    <recommendedName>
        <fullName evidence="4">Transmembrane protein</fullName>
    </recommendedName>
</protein>
<keyword evidence="1" id="KW-0732">Signal</keyword>
<evidence type="ECO:0000256" key="1">
    <source>
        <dbReference type="SAM" id="SignalP"/>
    </source>
</evidence>
<dbReference type="EMBL" id="GL983060">
    <property type="protein sequence ID" value="EGR34663.1"/>
    <property type="molecule type" value="Genomic_DNA"/>
</dbReference>
<reference evidence="2 3" key="1">
    <citation type="submission" date="2011-07" db="EMBL/GenBank/DDBJ databases">
        <authorList>
            <person name="Coyne R."/>
            <person name="Brami D."/>
            <person name="Johnson J."/>
            <person name="Hostetler J."/>
            <person name="Hannick L."/>
            <person name="Clark T."/>
            <person name="Cassidy-Hanley D."/>
            <person name="Inman J."/>
        </authorList>
    </citation>
    <scope>NUCLEOTIDE SEQUENCE [LARGE SCALE GENOMIC DNA]</scope>
    <source>
        <strain evidence="2 3">G5</strain>
    </source>
</reference>
<feature type="chain" id="PRO_5003407624" description="Transmembrane protein" evidence="1">
    <location>
        <begin position="24"/>
        <end position="183"/>
    </location>
</feature>
<keyword evidence="3" id="KW-1185">Reference proteome</keyword>
<feature type="non-terminal residue" evidence="2">
    <location>
        <position position="1"/>
    </location>
</feature>
<evidence type="ECO:0008006" key="4">
    <source>
        <dbReference type="Google" id="ProtNLM"/>
    </source>
</evidence>
<organism evidence="2 3">
    <name type="scientific">Ichthyophthirius multifiliis</name>
    <name type="common">White spot disease agent</name>
    <name type="synonym">Ich</name>
    <dbReference type="NCBI Taxonomy" id="5932"/>
    <lineage>
        <taxon>Eukaryota</taxon>
        <taxon>Sar</taxon>
        <taxon>Alveolata</taxon>
        <taxon>Ciliophora</taxon>
        <taxon>Intramacronucleata</taxon>
        <taxon>Oligohymenophorea</taxon>
        <taxon>Hymenostomatida</taxon>
        <taxon>Ophryoglenina</taxon>
        <taxon>Ichthyophthirius</taxon>
    </lineage>
</organism>
<dbReference type="Proteomes" id="UP000008983">
    <property type="component" value="Unassembled WGS sequence"/>
</dbReference>
<proteinExistence type="predicted"/>
<sequence length="183" mass="22098">SALQINYLLINFVYFTFIQITDCNIYNYSIINYNQNRAYQFLLFLLIKQNLESNNFLQNQSFNFLIKEEFKLLILSKLKLKNKLLSKYDYEIKKAQRKMIYKSTNLIKYISLIIKNIVNTFSKQIKKTQNCKCVNSSYIILFLMNLNKRKLLYLNFYQFFFFNKLNIATSKYQITNNGKSNQY</sequence>
<dbReference type="AlphaFoldDB" id="G0QJE2"/>
<dbReference type="InParanoid" id="G0QJE2"/>
<dbReference type="GeneID" id="14910859"/>
<dbReference type="RefSeq" id="XP_004039967.1">
    <property type="nucleotide sequence ID" value="XM_004039919.1"/>
</dbReference>
<feature type="signal peptide" evidence="1">
    <location>
        <begin position="1"/>
        <end position="23"/>
    </location>
</feature>
<evidence type="ECO:0000313" key="3">
    <source>
        <dbReference type="Proteomes" id="UP000008983"/>
    </source>
</evidence>
<gene>
    <name evidence="2" type="ORF">IMG5_004480</name>
</gene>
<name>G0QJE2_ICHMU</name>